<name>A0A8H2VRC0_9HELO</name>
<feature type="transmembrane region" description="Helical" evidence="4">
    <location>
        <begin position="105"/>
        <end position="127"/>
    </location>
</feature>
<feature type="transmembrane region" description="Helical" evidence="4">
    <location>
        <begin position="268"/>
        <end position="295"/>
    </location>
</feature>
<dbReference type="InterPro" id="IPR036259">
    <property type="entry name" value="MFS_trans_sf"/>
</dbReference>
<dbReference type="Pfam" id="PF07690">
    <property type="entry name" value="MFS_1"/>
    <property type="match status" value="1"/>
</dbReference>
<evidence type="ECO:0000256" key="2">
    <source>
        <dbReference type="ARBA" id="ARBA00006727"/>
    </source>
</evidence>
<accession>A0A8H2VRC0</accession>
<feature type="transmembrane region" description="Helical" evidence="4">
    <location>
        <begin position="134"/>
        <end position="151"/>
    </location>
</feature>
<dbReference type="Gene3D" id="1.20.1250.20">
    <property type="entry name" value="MFS general substrate transporter like domains"/>
    <property type="match status" value="1"/>
</dbReference>
<evidence type="ECO:0000313" key="7">
    <source>
        <dbReference type="Proteomes" id="UP000624404"/>
    </source>
</evidence>
<dbReference type="EMBL" id="CAJHIA010000010">
    <property type="protein sequence ID" value="CAD6443382.1"/>
    <property type="molecule type" value="Genomic_DNA"/>
</dbReference>
<feature type="compositionally biased region" description="Basic and acidic residues" evidence="3">
    <location>
        <begin position="1"/>
        <end position="14"/>
    </location>
</feature>
<dbReference type="InterPro" id="IPR020846">
    <property type="entry name" value="MFS_dom"/>
</dbReference>
<comment type="similarity">
    <text evidence="2">Belongs to the major facilitator superfamily. Monocarboxylate porter (TC 2.A.1.13) family.</text>
</comment>
<feature type="transmembrane region" description="Helical" evidence="4">
    <location>
        <begin position="64"/>
        <end position="85"/>
    </location>
</feature>
<keyword evidence="4" id="KW-0472">Membrane</keyword>
<feature type="region of interest" description="Disordered" evidence="3">
    <location>
        <begin position="1"/>
        <end position="21"/>
    </location>
</feature>
<dbReference type="GO" id="GO:0022857">
    <property type="term" value="F:transmembrane transporter activity"/>
    <property type="evidence" value="ECO:0007669"/>
    <property type="project" value="InterPro"/>
</dbReference>
<dbReference type="PROSITE" id="PS50850">
    <property type="entry name" value="MFS"/>
    <property type="match status" value="1"/>
</dbReference>
<reference evidence="6" key="1">
    <citation type="submission" date="2020-10" db="EMBL/GenBank/DDBJ databases">
        <authorList>
            <person name="Kusch S."/>
        </authorList>
    </citation>
    <scope>NUCLEOTIDE SEQUENCE</scope>
    <source>
        <strain evidence="6">SwB9</strain>
    </source>
</reference>
<dbReference type="GO" id="GO:0016020">
    <property type="term" value="C:membrane"/>
    <property type="evidence" value="ECO:0007669"/>
    <property type="project" value="UniProtKB-SubCell"/>
</dbReference>
<sequence>MDHSSSPIDLEKNANDGSLVGALPQEKEKDVTITYTPVSDPLVDELSESDSEDEHKYPEGGLQAWLVVLGSWCGMFCSFGIANSTGSFQAYLAANQLASYSDSQIGWIFSLYSFILFIGGIYIGPAFDVYGPRYLVLPGSILLVLSVFLFGECTEYWHWIVVFSVLCGFASSLTFTPSVAAIGHWFHKKRGNATGIAATGGACGGVVFPLLMENLIPKIGFSWTMRVMGFIFVFVTVMANLLIKNRLPRTRTAQSPHPDIKIFKKPEFALTVLGVYLLEWAFFLPVTYITSYALYEGFPTAISYQSLPILCGASVVGRFVPGYLADIIGRFNTLLIALCLTVFACFVVWLPFGNTLPGLICSAIILGFASGSNVGLTPVCIGQLCDTKDYGRYYATCYSVVSIGCLTGVPIGGALIQACNGSYWGVITFTGLCYGASAIAMFCARGIGGGWKWNVVY</sequence>
<comment type="caution">
    <text evidence="6">The sequence shown here is derived from an EMBL/GenBank/DDBJ whole genome shotgun (WGS) entry which is preliminary data.</text>
</comment>
<proteinExistence type="inferred from homology"/>
<evidence type="ECO:0000256" key="3">
    <source>
        <dbReference type="SAM" id="MobiDB-lite"/>
    </source>
</evidence>
<evidence type="ECO:0000256" key="1">
    <source>
        <dbReference type="ARBA" id="ARBA00004141"/>
    </source>
</evidence>
<evidence type="ECO:0000259" key="5">
    <source>
        <dbReference type="PROSITE" id="PS50850"/>
    </source>
</evidence>
<dbReference type="AlphaFoldDB" id="A0A8H2VRC0"/>
<dbReference type="SUPFAM" id="SSF103473">
    <property type="entry name" value="MFS general substrate transporter"/>
    <property type="match status" value="1"/>
</dbReference>
<dbReference type="PANTHER" id="PTHR11360">
    <property type="entry name" value="MONOCARBOXYLATE TRANSPORTER"/>
    <property type="match status" value="1"/>
</dbReference>
<comment type="subcellular location">
    <subcellularLocation>
        <location evidence="1">Membrane</location>
        <topology evidence="1">Multi-pass membrane protein</topology>
    </subcellularLocation>
</comment>
<feature type="transmembrane region" description="Helical" evidence="4">
    <location>
        <begin position="223"/>
        <end position="243"/>
    </location>
</feature>
<evidence type="ECO:0000256" key="4">
    <source>
        <dbReference type="SAM" id="Phobius"/>
    </source>
</evidence>
<dbReference type="InterPro" id="IPR011701">
    <property type="entry name" value="MFS"/>
</dbReference>
<dbReference type="OrthoDB" id="410267at2759"/>
<protein>
    <submittedName>
        <fullName evidence="6">Ab0495a1-54dd-4c1b-be20-cc37e7a563da</fullName>
    </submittedName>
</protein>
<organism evidence="6 7">
    <name type="scientific">Sclerotinia trifoliorum</name>
    <dbReference type="NCBI Taxonomy" id="28548"/>
    <lineage>
        <taxon>Eukaryota</taxon>
        <taxon>Fungi</taxon>
        <taxon>Dikarya</taxon>
        <taxon>Ascomycota</taxon>
        <taxon>Pezizomycotina</taxon>
        <taxon>Leotiomycetes</taxon>
        <taxon>Helotiales</taxon>
        <taxon>Sclerotiniaceae</taxon>
        <taxon>Sclerotinia</taxon>
    </lineage>
</organism>
<dbReference type="Proteomes" id="UP000624404">
    <property type="component" value="Unassembled WGS sequence"/>
</dbReference>
<feature type="transmembrane region" description="Helical" evidence="4">
    <location>
        <begin position="422"/>
        <end position="444"/>
    </location>
</feature>
<evidence type="ECO:0000313" key="6">
    <source>
        <dbReference type="EMBL" id="CAD6443382.1"/>
    </source>
</evidence>
<keyword evidence="7" id="KW-1185">Reference proteome</keyword>
<keyword evidence="4" id="KW-1133">Transmembrane helix</keyword>
<feature type="transmembrane region" description="Helical" evidence="4">
    <location>
        <begin position="301"/>
        <end position="320"/>
    </location>
</feature>
<feature type="transmembrane region" description="Helical" evidence="4">
    <location>
        <begin position="332"/>
        <end position="350"/>
    </location>
</feature>
<keyword evidence="4" id="KW-0812">Transmembrane</keyword>
<dbReference type="CDD" id="cd17352">
    <property type="entry name" value="MFS_MCT_SLC16"/>
    <property type="match status" value="1"/>
</dbReference>
<feature type="transmembrane region" description="Helical" evidence="4">
    <location>
        <begin position="356"/>
        <end position="381"/>
    </location>
</feature>
<feature type="transmembrane region" description="Helical" evidence="4">
    <location>
        <begin position="157"/>
        <end position="181"/>
    </location>
</feature>
<feature type="transmembrane region" description="Helical" evidence="4">
    <location>
        <begin position="393"/>
        <end position="416"/>
    </location>
</feature>
<dbReference type="InterPro" id="IPR050327">
    <property type="entry name" value="Proton-linked_MCT"/>
</dbReference>
<gene>
    <name evidence="6" type="ORF">SCLTRI_LOCUS3174</name>
</gene>
<dbReference type="PANTHER" id="PTHR11360:SF177">
    <property type="entry name" value="RIBOFLAVIN TRANSPORTER MCH5"/>
    <property type="match status" value="1"/>
</dbReference>
<feature type="domain" description="Major facilitator superfamily (MFS) profile" evidence="5">
    <location>
        <begin position="63"/>
        <end position="457"/>
    </location>
</feature>